<gene>
    <name evidence="1" type="ordered locus">NATL1_19691</name>
</gene>
<dbReference type="eggNOG" id="ENOG5030RXQ">
    <property type="taxonomic scope" value="Bacteria"/>
</dbReference>
<proteinExistence type="predicted"/>
<dbReference type="Proteomes" id="UP000002592">
    <property type="component" value="Chromosome"/>
</dbReference>
<sequence length="76" mass="8928">MMDSKEYDWIFVYKIRDSGDVIYKVTIPSERKEDAVEIFKREHPDGLIFSGIRRGDFKLIPFKELSSGDPWEEIAS</sequence>
<dbReference type="EMBL" id="CP000553">
    <property type="protein sequence ID" value="ABM76525.1"/>
    <property type="molecule type" value="Genomic_DNA"/>
</dbReference>
<accession>A2C4W5</accession>
<dbReference type="AlphaFoldDB" id="A2C4W5"/>
<evidence type="ECO:0000313" key="2">
    <source>
        <dbReference type="Proteomes" id="UP000002592"/>
    </source>
</evidence>
<reference evidence="2" key="1">
    <citation type="journal article" date="2007" name="PLoS Genet.">
        <title>Patterns and implications of gene gain and loss in the evolution of Prochlorococcus.</title>
        <authorList>
            <person name="Kettler G.C."/>
            <person name="Martiny A.C."/>
            <person name="Huang K."/>
            <person name="Zucker J."/>
            <person name="Coleman M.L."/>
            <person name="Rodrigue S."/>
            <person name="Chen F."/>
            <person name="Lapidus A."/>
            <person name="Ferriera S."/>
            <person name="Johnson J."/>
            <person name="Steglich C."/>
            <person name="Church G.M."/>
            <person name="Richardson P."/>
            <person name="Chisholm S.W."/>
        </authorList>
    </citation>
    <scope>NUCLEOTIDE SEQUENCE [LARGE SCALE GENOMIC DNA]</scope>
    <source>
        <strain evidence="2">NATL1A</strain>
    </source>
</reference>
<organism evidence="1 2">
    <name type="scientific">Prochlorococcus marinus (strain NATL1A)</name>
    <dbReference type="NCBI Taxonomy" id="167555"/>
    <lineage>
        <taxon>Bacteria</taxon>
        <taxon>Bacillati</taxon>
        <taxon>Cyanobacteriota</taxon>
        <taxon>Cyanophyceae</taxon>
        <taxon>Synechococcales</taxon>
        <taxon>Prochlorococcaceae</taxon>
        <taxon>Prochlorococcus</taxon>
    </lineage>
</organism>
<dbReference type="KEGG" id="pme:NATL1_19691"/>
<protein>
    <submittedName>
        <fullName evidence="1">Uncharacterized protein</fullName>
    </submittedName>
</protein>
<dbReference type="RefSeq" id="WP_011824490.1">
    <property type="nucleotide sequence ID" value="NC_008819.1"/>
</dbReference>
<name>A2C4W5_PROM1</name>
<evidence type="ECO:0000313" key="1">
    <source>
        <dbReference type="EMBL" id="ABM76525.1"/>
    </source>
</evidence>
<dbReference type="HOGENOM" id="CLU_2651524_0_0_3"/>